<gene>
    <name evidence="1" type="ORF">BS47DRAFT_1485203</name>
</gene>
<evidence type="ECO:0000313" key="1">
    <source>
        <dbReference type="EMBL" id="KAF9514227.1"/>
    </source>
</evidence>
<name>A0A9P6AYJ7_9AGAM</name>
<organism evidence="1 2">
    <name type="scientific">Hydnum rufescens UP504</name>
    <dbReference type="NCBI Taxonomy" id="1448309"/>
    <lineage>
        <taxon>Eukaryota</taxon>
        <taxon>Fungi</taxon>
        <taxon>Dikarya</taxon>
        <taxon>Basidiomycota</taxon>
        <taxon>Agaricomycotina</taxon>
        <taxon>Agaricomycetes</taxon>
        <taxon>Cantharellales</taxon>
        <taxon>Hydnaceae</taxon>
        <taxon>Hydnum</taxon>
    </lineage>
</organism>
<proteinExistence type="predicted"/>
<dbReference type="Proteomes" id="UP000886523">
    <property type="component" value="Unassembled WGS sequence"/>
</dbReference>
<reference evidence="1" key="1">
    <citation type="journal article" date="2020" name="Nat. Commun.">
        <title>Large-scale genome sequencing of mycorrhizal fungi provides insights into the early evolution of symbiotic traits.</title>
        <authorList>
            <person name="Miyauchi S."/>
            <person name="Kiss E."/>
            <person name="Kuo A."/>
            <person name="Drula E."/>
            <person name="Kohler A."/>
            <person name="Sanchez-Garcia M."/>
            <person name="Morin E."/>
            <person name="Andreopoulos B."/>
            <person name="Barry K.W."/>
            <person name="Bonito G."/>
            <person name="Buee M."/>
            <person name="Carver A."/>
            <person name="Chen C."/>
            <person name="Cichocki N."/>
            <person name="Clum A."/>
            <person name="Culley D."/>
            <person name="Crous P.W."/>
            <person name="Fauchery L."/>
            <person name="Girlanda M."/>
            <person name="Hayes R.D."/>
            <person name="Keri Z."/>
            <person name="LaButti K."/>
            <person name="Lipzen A."/>
            <person name="Lombard V."/>
            <person name="Magnuson J."/>
            <person name="Maillard F."/>
            <person name="Murat C."/>
            <person name="Nolan M."/>
            <person name="Ohm R.A."/>
            <person name="Pangilinan J."/>
            <person name="Pereira M.F."/>
            <person name="Perotto S."/>
            <person name="Peter M."/>
            <person name="Pfister S."/>
            <person name="Riley R."/>
            <person name="Sitrit Y."/>
            <person name="Stielow J.B."/>
            <person name="Szollosi G."/>
            <person name="Zifcakova L."/>
            <person name="Stursova M."/>
            <person name="Spatafora J.W."/>
            <person name="Tedersoo L."/>
            <person name="Vaario L.M."/>
            <person name="Yamada A."/>
            <person name="Yan M."/>
            <person name="Wang P."/>
            <person name="Xu J."/>
            <person name="Bruns T."/>
            <person name="Baldrian P."/>
            <person name="Vilgalys R."/>
            <person name="Dunand C."/>
            <person name="Henrissat B."/>
            <person name="Grigoriev I.V."/>
            <person name="Hibbett D."/>
            <person name="Nagy L.G."/>
            <person name="Martin F.M."/>
        </authorList>
    </citation>
    <scope>NUCLEOTIDE SEQUENCE</scope>
    <source>
        <strain evidence="1">UP504</strain>
    </source>
</reference>
<evidence type="ECO:0000313" key="2">
    <source>
        <dbReference type="Proteomes" id="UP000886523"/>
    </source>
</evidence>
<sequence length="103" mass="11992">MMTEEWQSEWSERRDEPAQAGLCIRLSSDLTIVLPRLRLVRLQLDFGRLRITSVDFDLSPKSSQIYRLDLTRRRLKSNILSTVLLPRDSCNNGRSEGASERRD</sequence>
<dbReference type="EMBL" id="MU128963">
    <property type="protein sequence ID" value="KAF9514227.1"/>
    <property type="molecule type" value="Genomic_DNA"/>
</dbReference>
<accession>A0A9P6AYJ7</accession>
<keyword evidence="2" id="KW-1185">Reference proteome</keyword>
<protein>
    <submittedName>
        <fullName evidence="1">Uncharacterized protein</fullName>
    </submittedName>
</protein>
<comment type="caution">
    <text evidence="1">The sequence shown here is derived from an EMBL/GenBank/DDBJ whole genome shotgun (WGS) entry which is preliminary data.</text>
</comment>
<dbReference type="AlphaFoldDB" id="A0A9P6AYJ7"/>